<feature type="domain" description="HTH merR-type" evidence="3">
    <location>
        <begin position="6"/>
        <end position="75"/>
    </location>
</feature>
<dbReference type="Pfam" id="PF13411">
    <property type="entry name" value="MerR_1"/>
    <property type="match status" value="1"/>
</dbReference>
<keyword evidence="2" id="KW-0175">Coiled coil</keyword>
<gene>
    <name evidence="4" type="ORF">GCM10008967_39620</name>
</gene>
<accession>A0ABP3GH23</accession>
<feature type="coiled-coil region" evidence="2">
    <location>
        <begin position="83"/>
        <end position="117"/>
    </location>
</feature>
<dbReference type="CDD" id="cd01106">
    <property type="entry name" value="HTH_TipAL-Mta"/>
    <property type="match status" value="1"/>
</dbReference>
<evidence type="ECO:0000313" key="4">
    <source>
        <dbReference type="EMBL" id="GAA0345268.1"/>
    </source>
</evidence>
<keyword evidence="1" id="KW-0238">DNA-binding</keyword>
<proteinExistence type="predicted"/>
<dbReference type="InterPro" id="IPR047057">
    <property type="entry name" value="MerR_fam"/>
</dbReference>
<reference evidence="5" key="1">
    <citation type="journal article" date="2019" name="Int. J. Syst. Evol. Microbiol.">
        <title>The Global Catalogue of Microorganisms (GCM) 10K type strain sequencing project: providing services to taxonomists for standard genome sequencing and annotation.</title>
        <authorList>
            <consortium name="The Broad Institute Genomics Platform"/>
            <consortium name="The Broad Institute Genome Sequencing Center for Infectious Disease"/>
            <person name="Wu L."/>
            <person name="Ma J."/>
        </authorList>
    </citation>
    <scope>NUCLEOTIDE SEQUENCE [LARGE SCALE GENOMIC DNA]</scope>
    <source>
        <strain evidence="5">JCM 9731</strain>
    </source>
</reference>
<dbReference type="SMART" id="SM00422">
    <property type="entry name" value="HTH_MERR"/>
    <property type="match status" value="1"/>
</dbReference>
<dbReference type="PRINTS" id="PR00040">
    <property type="entry name" value="HTHMERR"/>
</dbReference>
<dbReference type="InterPro" id="IPR009061">
    <property type="entry name" value="DNA-bd_dom_put_sf"/>
</dbReference>
<evidence type="ECO:0000313" key="5">
    <source>
        <dbReference type="Proteomes" id="UP001500782"/>
    </source>
</evidence>
<protein>
    <submittedName>
        <fullName evidence="4">MerR family transcriptional regulator</fullName>
    </submittedName>
</protein>
<dbReference type="Gene3D" id="1.10.1660.10">
    <property type="match status" value="1"/>
</dbReference>
<comment type="caution">
    <text evidence="4">The sequence shown here is derived from an EMBL/GenBank/DDBJ whole genome shotgun (WGS) entry which is preliminary data.</text>
</comment>
<dbReference type="RefSeq" id="WP_343803189.1">
    <property type="nucleotide sequence ID" value="NZ_BAAADJ010000063.1"/>
</dbReference>
<dbReference type="Gene3D" id="6.10.250.360">
    <property type="match status" value="1"/>
</dbReference>
<dbReference type="Proteomes" id="UP001500782">
    <property type="component" value="Unassembled WGS sequence"/>
</dbReference>
<keyword evidence="5" id="KW-1185">Reference proteome</keyword>
<dbReference type="PANTHER" id="PTHR30204">
    <property type="entry name" value="REDOX-CYCLING DRUG-SENSING TRANSCRIPTIONAL ACTIVATOR SOXR"/>
    <property type="match status" value="1"/>
</dbReference>
<organism evidence="4 5">
    <name type="scientific">Bacillus carboniphilus</name>
    <dbReference type="NCBI Taxonomy" id="86663"/>
    <lineage>
        <taxon>Bacteria</taxon>
        <taxon>Bacillati</taxon>
        <taxon>Bacillota</taxon>
        <taxon>Bacilli</taxon>
        <taxon>Bacillales</taxon>
        <taxon>Bacillaceae</taxon>
        <taxon>Bacillus</taxon>
    </lineage>
</organism>
<dbReference type="SUPFAM" id="SSF46955">
    <property type="entry name" value="Putative DNA-binding domain"/>
    <property type="match status" value="1"/>
</dbReference>
<dbReference type="InterPro" id="IPR000551">
    <property type="entry name" value="MerR-type_HTH_dom"/>
</dbReference>
<dbReference type="PROSITE" id="PS50937">
    <property type="entry name" value="HTH_MERR_2"/>
    <property type="match status" value="1"/>
</dbReference>
<sequence>MGDGRKFLIGEFSERTGTSIRTLHYYDEIGLLTPEKNPSSGHRLYTDKDVVTLQKIVSLKFLGYSLEQITEMIHKTTFDVSLNDSLHIQKRAFEEKKEQIEAALTSINRVITILEEEGEVDSTVLMSLIHNIQSEKDLAKWLEERAPKEVVDHIFNMPEEEKLSMDKLYVRFSKDVKKLYGKPVQDPEVKELITDFMKETMGYIGDDAAHALGEIDSAEAEQLIEQYPSPFTKEEEAWLNQAMEYYMELEEKLAEQETTDELEMGYTHENKTKG</sequence>
<name>A0ABP3GH23_9BACI</name>
<evidence type="ECO:0000256" key="2">
    <source>
        <dbReference type="SAM" id="Coils"/>
    </source>
</evidence>
<evidence type="ECO:0000256" key="1">
    <source>
        <dbReference type="ARBA" id="ARBA00023125"/>
    </source>
</evidence>
<dbReference type="EMBL" id="BAAADJ010000063">
    <property type="protein sequence ID" value="GAA0345268.1"/>
    <property type="molecule type" value="Genomic_DNA"/>
</dbReference>
<dbReference type="PANTHER" id="PTHR30204:SF96">
    <property type="entry name" value="CHROMOSOME-ANCHORING PROTEIN RACA"/>
    <property type="match status" value="1"/>
</dbReference>
<evidence type="ECO:0000259" key="3">
    <source>
        <dbReference type="PROSITE" id="PS50937"/>
    </source>
</evidence>